<reference evidence="2" key="1">
    <citation type="submission" date="2020-05" db="UniProtKB">
        <authorList>
            <consortium name="EnsemblMetazoa"/>
        </authorList>
    </citation>
    <scope>IDENTIFICATION</scope>
    <source>
        <strain evidence="2">FUMOZ</strain>
    </source>
</reference>
<dbReference type="EnsemblMetazoa" id="AFUN011431-RA">
    <property type="protein sequence ID" value="AFUN011431-PA"/>
    <property type="gene ID" value="AFUN011431"/>
</dbReference>
<sequence length="968" mass="107175">MGNMFRPVMMKPMPVGRFGFVRAENPNAGEASGEEGSQAAPQQPAHMDVMPAHEMHAPEMREMVHDSPHPVEIDMGPGMQSRVMGFEGELNEEGNFGRAAEEGEENEEGGAQFRHFKHKHKKHKFVIHTHHHYHHKKGGHGGGYGHHGYGKHDSYGHHGHGGHGGHGHSYHGGDDDDGDDYEPTYGHHGRYRRSSMSEMSSTEGQEPDAQALDSTAPAHSSPDHPIPLELAPPVVDPATPTVYRQSVSRRQLVRSKNERLAKMGRDRAQRANRYADTEHDSTGPCPADYVEAIGEVVGSAQDKDVKVASNRRPVGPFQTIMGRLFRRPKKQEPVVSADARKPLDSKTVGLREEIKQAITDKPPKSGSKIEAEMKQYLRTKELAIVGGPRITNADEAPATNSTAYVAPLPGTFLPELGTIVSVQFVDETGRERKIPFELTSYQLPGNGTAPYNQAIPLNYNFFYFHCLSPCAPTATTANGDRLRSMAKRMVEGLEGGRTGRTTGEEEEEGADGEGSLPQRWLHRRRTKSEWRRRDLNVGRRRKAITAEKVIERRTPEELPLITPTMITLESTEMPEREFVEQEKDTEEEKDNELECDDPICSNFYVDELRLTTTSTTPRAPEHLLEEELEPRLVPFGNELDLEDSVVASLSPLVVQHREETKSSSKPTNSKNSLWKGLSKRLSAFRERQADRNGRRKMVSMPELPTTTTTDPTVQDDYDSNEIIEYYHQDVGRVLYRMANGRLLEEPQRLHLRRSSEDGADSDTPQRKRRLNRLSNRAQRRRKPDKHVSSPAPKPAEAGNDVGKPVINIGSFRLPDNYDGGAHIGSVRSVDGTVPTDMDSYILQKVREYCSTSCASGKGAGTPVIIVPEKPSYTVAYAPAAVAAATANEPIVGSSKQLIVQPPSTYESASTSAPNLANPPSCPTKIVKCIPKSWAGNSKRSRKTNASDDQQADKADNPLVSLARGSMKP</sequence>
<feature type="compositionally biased region" description="Basic residues" evidence="1">
    <location>
        <begin position="129"/>
        <end position="139"/>
    </location>
</feature>
<protein>
    <submittedName>
        <fullName evidence="2">Uncharacterized protein</fullName>
    </submittedName>
</protein>
<organism evidence="2">
    <name type="scientific">Anopheles funestus</name>
    <name type="common">African malaria mosquito</name>
    <dbReference type="NCBI Taxonomy" id="62324"/>
    <lineage>
        <taxon>Eukaryota</taxon>
        <taxon>Metazoa</taxon>
        <taxon>Ecdysozoa</taxon>
        <taxon>Arthropoda</taxon>
        <taxon>Hexapoda</taxon>
        <taxon>Insecta</taxon>
        <taxon>Pterygota</taxon>
        <taxon>Neoptera</taxon>
        <taxon>Endopterygota</taxon>
        <taxon>Diptera</taxon>
        <taxon>Nematocera</taxon>
        <taxon>Culicoidea</taxon>
        <taxon>Culicidae</taxon>
        <taxon>Anophelinae</taxon>
        <taxon>Anopheles</taxon>
    </lineage>
</organism>
<dbReference type="AlphaFoldDB" id="A0A182RYQ3"/>
<feature type="region of interest" description="Disordered" evidence="1">
    <location>
        <begin position="263"/>
        <end position="283"/>
    </location>
</feature>
<feature type="region of interest" description="Disordered" evidence="1">
    <location>
        <begin position="932"/>
        <end position="968"/>
    </location>
</feature>
<feature type="compositionally biased region" description="Low complexity" evidence="1">
    <location>
        <begin position="194"/>
        <end position="203"/>
    </location>
</feature>
<evidence type="ECO:0000313" key="2">
    <source>
        <dbReference type="EnsemblMetazoa" id="AFUN011431-PA"/>
    </source>
</evidence>
<evidence type="ECO:0000256" key="1">
    <source>
        <dbReference type="SAM" id="MobiDB-lite"/>
    </source>
</evidence>
<name>A0A182RYQ3_ANOFN</name>
<proteinExistence type="predicted"/>
<feature type="region of interest" description="Disordered" evidence="1">
    <location>
        <begin position="25"/>
        <end position="44"/>
    </location>
</feature>
<feature type="compositionally biased region" description="Basic residues" evidence="1">
    <location>
        <begin position="766"/>
        <end position="784"/>
    </location>
</feature>
<feature type="region of interest" description="Disordered" evidence="1">
    <location>
        <begin position="749"/>
        <end position="803"/>
    </location>
</feature>
<feature type="region of interest" description="Disordered" evidence="1">
    <location>
        <begin position="129"/>
        <end position="237"/>
    </location>
</feature>
<accession>A0A182RYQ3</accession>
<dbReference type="VEuPathDB" id="VectorBase:AFUN011431"/>
<feature type="compositionally biased region" description="Basic residues" evidence="1">
    <location>
        <begin position="157"/>
        <end position="169"/>
    </location>
</feature>
<feature type="region of interest" description="Disordered" evidence="1">
    <location>
        <begin position="685"/>
        <end position="716"/>
    </location>
</feature>
<feature type="region of interest" description="Disordered" evidence="1">
    <location>
        <begin position="493"/>
        <end position="521"/>
    </location>
</feature>
<feature type="compositionally biased region" description="Basic and acidic residues" evidence="1">
    <location>
        <begin position="263"/>
        <end position="281"/>
    </location>
</feature>